<evidence type="ECO:0000256" key="6">
    <source>
        <dbReference type="SAM" id="Phobius"/>
    </source>
</evidence>
<evidence type="ECO:0000256" key="1">
    <source>
        <dbReference type="ARBA" id="ARBA00004141"/>
    </source>
</evidence>
<evidence type="ECO:0000256" key="3">
    <source>
        <dbReference type="ARBA" id="ARBA00022692"/>
    </source>
</evidence>
<dbReference type="InterPro" id="IPR036259">
    <property type="entry name" value="MFS_trans_sf"/>
</dbReference>
<feature type="transmembrane region" description="Helical" evidence="6">
    <location>
        <begin position="92"/>
        <end position="114"/>
    </location>
</feature>
<comment type="caution">
    <text evidence="7">The sequence shown here is derived from an EMBL/GenBank/DDBJ whole genome shotgun (WGS) entry which is preliminary data.</text>
</comment>
<dbReference type="EMBL" id="JAXOVC010000006">
    <property type="protein sequence ID" value="KAK4500084.1"/>
    <property type="molecule type" value="Genomic_DNA"/>
</dbReference>
<dbReference type="InterPro" id="IPR011701">
    <property type="entry name" value="MFS"/>
</dbReference>
<comment type="subcellular location">
    <subcellularLocation>
        <location evidence="1">Membrane</location>
        <topology evidence="1">Multi-pass membrane protein</topology>
    </subcellularLocation>
</comment>
<evidence type="ECO:0000256" key="2">
    <source>
        <dbReference type="ARBA" id="ARBA00022448"/>
    </source>
</evidence>
<keyword evidence="3 6" id="KW-0812">Transmembrane</keyword>
<feature type="transmembrane region" description="Helical" evidence="6">
    <location>
        <begin position="254"/>
        <end position="275"/>
    </location>
</feature>
<feature type="transmembrane region" description="Helical" evidence="6">
    <location>
        <begin position="48"/>
        <end position="72"/>
    </location>
</feature>
<gene>
    <name evidence="7" type="ORF">PRZ48_008270</name>
</gene>
<keyword evidence="4 6" id="KW-1133">Transmembrane helix</keyword>
<dbReference type="PANTHER" id="PTHR43791:SF51">
    <property type="entry name" value="MAJOR FACILITATOR SUPERFAMILY (MFS) PROFILE DOMAIN-CONTAINING PROTEIN"/>
    <property type="match status" value="1"/>
</dbReference>
<feature type="transmembrane region" description="Helical" evidence="6">
    <location>
        <begin position="287"/>
        <end position="307"/>
    </location>
</feature>
<sequence length="451" mass="49960">MAASLDTFNGDSKKDVDVAEVPSPTASVVDDYDSKAAKVAYRKADKRILLFYSIVYLFMRINVSNITNTAIINIDEGDGIKKQLGNLTSSQWAWVISVFYYPYLFAEPASTLLLKQFTPSVWMSRIMITWGAISMCQAATKNYAGIIAASVRIILDMHLDEKLLTMIKGSLRQTPHCVSLFSMHAGSIPAILFGIYAFFLLPNYPETSKWLTDPERKIILDNLPKTQPSSKARTWDVEQVKALFKNPTTITFTLIWVCHAIGGWGVSTVLPTVIYELGLTGSAITQLLTMPTYGFGCFCLVVFGWLIQRRIFQPWLTAMCLEVITCVCYILLIVIRNPIAKYCLLSIAISCSICIYPILWPERIRAAHGTTTAGLAIGLTNAAAQFSGIVGPQVFQSRFGPTYKVSYSASIGLLVGAILSIAASWYLVRKQDRREKAREEDAYGQAQQSGA</sequence>
<dbReference type="PANTHER" id="PTHR43791">
    <property type="entry name" value="PERMEASE-RELATED"/>
    <property type="match status" value="1"/>
</dbReference>
<evidence type="ECO:0000313" key="7">
    <source>
        <dbReference type="EMBL" id="KAK4500084.1"/>
    </source>
</evidence>
<organism evidence="7 8">
    <name type="scientific">Zasmidium cellare</name>
    <name type="common">Wine cellar mold</name>
    <name type="synonym">Racodium cellare</name>
    <dbReference type="NCBI Taxonomy" id="395010"/>
    <lineage>
        <taxon>Eukaryota</taxon>
        <taxon>Fungi</taxon>
        <taxon>Dikarya</taxon>
        <taxon>Ascomycota</taxon>
        <taxon>Pezizomycotina</taxon>
        <taxon>Dothideomycetes</taxon>
        <taxon>Dothideomycetidae</taxon>
        <taxon>Mycosphaerellales</taxon>
        <taxon>Mycosphaerellaceae</taxon>
        <taxon>Zasmidium</taxon>
    </lineage>
</organism>
<feature type="transmembrane region" description="Helical" evidence="6">
    <location>
        <begin position="178"/>
        <end position="201"/>
    </location>
</feature>
<evidence type="ECO:0000256" key="4">
    <source>
        <dbReference type="ARBA" id="ARBA00022989"/>
    </source>
</evidence>
<evidence type="ECO:0000256" key="5">
    <source>
        <dbReference type="ARBA" id="ARBA00023136"/>
    </source>
</evidence>
<dbReference type="Pfam" id="PF07690">
    <property type="entry name" value="MFS_1"/>
    <property type="match status" value="1"/>
</dbReference>
<proteinExistence type="predicted"/>
<feature type="transmembrane region" description="Helical" evidence="6">
    <location>
        <begin position="407"/>
        <end position="428"/>
    </location>
</feature>
<dbReference type="Proteomes" id="UP001305779">
    <property type="component" value="Unassembled WGS sequence"/>
</dbReference>
<dbReference type="Gene3D" id="1.20.1250.20">
    <property type="entry name" value="MFS general substrate transporter like domains"/>
    <property type="match status" value="2"/>
</dbReference>
<reference evidence="7 8" key="1">
    <citation type="journal article" date="2023" name="G3 (Bethesda)">
        <title>A chromosome-level genome assembly of Zasmidium syzygii isolated from banana leaves.</title>
        <authorList>
            <person name="van Westerhoven A.C."/>
            <person name="Mehrabi R."/>
            <person name="Talebi R."/>
            <person name="Steentjes M.B.F."/>
            <person name="Corcolon B."/>
            <person name="Chong P.A."/>
            <person name="Kema G.H.J."/>
            <person name="Seidl M.F."/>
        </authorList>
    </citation>
    <scope>NUCLEOTIDE SEQUENCE [LARGE SCALE GENOMIC DNA]</scope>
    <source>
        <strain evidence="7 8">P124</strain>
    </source>
</reference>
<evidence type="ECO:0000313" key="8">
    <source>
        <dbReference type="Proteomes" id="UP001305779"/>
    </source>
</evidence>
<protein>
    <submittedName>
        <fullName evidence="7">Uncharacterized protein</fullName>
    </submittedName>
</protein>
<name>A0ABR0EFC5_ZASCE</name>
<accession>A0ABR0EFC5</accession>
<keyword evidence="8" id="KW-1185">Reference proteome</keyword>
<keyword evidence="2" id="KW-0813">Transport</keyword>
<keyword evidence="5 6" id="KW-0472">Membrane</keyword>
<dbReference type="SUPFAM" id="SSF103473">
    <property type="entry name" value="MFS general substrate transporter"/>
    <property type="match status" value="2"/>
</dbReference>
<feature type="transmembrane region" description="Helical" evidence="6">
    <location>
        <begin position="342"/>
        <end position="360"/>
    </location>
</feature>
<feature type="transmembrane region" description="Helical" evidence="6">
    <location>
        <begin position="313"/>
        <end position="335"/>
    </location>
</feature>